<feature type="compositionally biased region" description="Low complexity" evidence="1">
    <location>
        <begin position="198"/>
        <end position="210"/>
    </location>
</feature>
<comment type="caution">
    <text evidence="2">The sequence shown here is derived from an EMBL/GenBank/DDBJ whole genome shotgun (WGS) entry which is preliminary data.</text>
</comment>
<gene>
    <name evidence="2" type="ORF">HJC23_010709</name>
</gene>
<feature type="region of interest" description="Disordered" evidence="1">
    <location>
        <begin position="1080"/>
        <end position="1104"/>
    </location>
</feature>
<evidence type="ECO:0000313" key="2">
    <source>
        <dbReference type="EMBL" id="KAL3786135.1"/>
    </source>
</evidence>
<feature type="compositionally biased region" description="Basic and acidic residues" evidence="1">
    <location>
        <begin position="1982"/>
        <end position="1995"/>
    </location>
</feature>
<feature type="region of interest" description="Disordered" evidence="1">
    <location>
        <begin position="2212"/>
        <end position="2248"/>
    </location>
</feature>
<keyword evidence="3" id="KW-1185">Reference proteome</keyword>
<feature type="compositionally biased region" description="Basic and acidic residues" evidence="1">
    <location>
        <begin position="1299"/>
        <end position="1308"/>
    </location>
</feature>
<feature type="region of interest" description="Disordered" evidence="1">
    <location>
        <begin position="752"/>
        <end position="771"/>
    </location>
</feature>
<accession>A0ABD3PI46</accession>
<feature type="compositionally biased region" description="Low complexity" evidence="1">
    <location>
        <begin position="48"/>
        <end position="57"/>
    </location>
</feature>
<feature type="region of interest" description="Disordered" evidence="1">
    <location>
        <begin position="361"/>
        <end position="435"/>
    </location>
</feature>
<feature type="compositionally biased region" description="Low complexity" evidence="1">
    <location>
        <begin position="2332"/>
        <end position="2341"/>
    </location>
</feature>
<feature type="compositionally biased region" description="Polar residues" evidence="1">
    <location>
        <begin position="798"/>
        <end position="819"/>
    </location>
</feature>
<organism evidence="2 3">
    <name type="scientific">Cyclotella cryptica</name>
    <dbReference type="NCBI Taxonomy" id="29204"/>
    <lineage>
        <taxon>Eukaryota</taxon>
        <taxon>Sar</taxon>
        <taxon>Stramenopiles</taxon>
        <taxon>Ochrophyta</taxon>
        <taxon>Bacillariophyta</taxon>
        <taxon>Coscinodiscophyceae</taxon>
        <taxon>Thalassiosirophycidae</taxon>
        <taxon>Stephanodiscales</taxon>
        <taxon>Stephanodiscaceae</taxon>
        <taxon>Cyclotella</taxon>
    </lineage>
</organism>
<feature type="compositionally biased region" description="Acidic residues" evidence="1">
    <location>
        <begin position="252"/>
        <end position="269"/>
    </location>
</feature>
<feature type="compositionally biased region" description="Basic and acidic residues" evidence="1">
    <location>
        <begin position="919"/>
        <end position="937"/>
    </location>
</feature>
<feature type="compositionally biased region" description="Polar residues" evidence="1">
    <location>
        <begin position="393"/>
        <end position="403"/>
    </location>
</feature>
<feature type="region of interest" description="Disordered" evidence="1">
    <location>
        <begin position="834"/>
        <end position="951"/>
    </location>
</feature>
<sequence length="2382" mass="261686">MVIVTEEIDLPIAQPKSFQRAIVSPISTHEVHFAHQDDLTPRNKLKGSKSSGLSLSLRRVTPDRFKKDDATTPNSHHSSGASFVSRLTGKGSVYTGATPVMRGSGAHRSKSPGGIERQQKMEDEYYRPPRGGHEEDEEGQEEELDDGELPSLSRISSNGGSRPSSRTRNPRPVITGFWSQDEDDEDEIDRGSNRHASEAAAILAAAAAKAASERSHAAATPKRVSDANNNMVPMNDKDFETLKVAGFWSQLDDVDTIDDDNDSDDDEDDGRLRTVHHNGYEEEEMPNDEQQWRRTQSPAGRGRNSRSLGLDSHKSESNDTGEISSRHTKNTASLLDGKNTNAANGNWNLLEKAACFASGNAAKVQEEEEEEDLHTFDQNSSNNNSDKSQQQSLDRSYQTSASATEGGGTLDNTPTKESKTATTMNNTGTTNNDDPEDRGMLNCIADALGAICGYSTYVGDVNIDSTKNVDNLDSAKKKERALAIIERSRQRRVEGGEYSADEVTDGQPMRSFDSECDEEDYPVMSDSEDAAIELEYLSRDDNEEAANQMTTRESMVTHTVAAGVVAVGAAGLVANTATGKSSYSQPPARSAPMSPNTEKKKKRLTVKSVQNLLGLRKKKDIPSAELQPPSKTTPVNVMPRSVKEQAEQEEINNYAAQLAQSSDEVVDEEDMPEMMDDDSLFEEDAEEDTNVVDEQTLPEDSTSGGLNKYTFNEEDTPKPRTIFDEEELESQAAGWDSNRKNSYLRELAQRAKQEYRAKKSLESHGDPDLTTAVSASMGAAAMAAIKTSRGNRNDDFSRNTQENEIASRSGSQTSYNVDYNSFNPVEKRKFLRLLNSGMSPQDATRIIVDERDGMPLLEDAEDDLVSTRDEEEEDSVATEEGSTRGERQAEEGEAYDDSESLLSHDPPGDVLEGGSGESSTRDIDERVQEVSRSEKATAGETSQESPSDVTAAATAVATAALIPAIVRAKTKSKNSTLQEDDEGNYNEQEMEEKYYPGADGLISVGDKYYDSLRPSYEHEDVDNAFLIGKEKNYARSLSRVKKISKRPSVPSSFAKVASLRALESPRSSSSKFTSVNRNNAIPVRDDDSLDDIVSPKSDASRTPKFNFINRSSKWAKLGSNLDSNEKDDRSFVYEEEEFYSPRSAPMQVEDTKSPVSAPDDERASVQEWVHEQSPASAATSDSPVMKAPSTAASHVALPTLLPESDDRERNVVTPTNEMMGSKDEMLSPDQSTAGIESRANSLFMSPDSMSPTSPQDLGSLTETPSHHNPAESIGTNRERPFHSVAVPAGGAHSSIARSHFNETRKKTEQTSTGSTPASQMPLIPDSPHDRASPNVADQSVANYSLAEQSFVTLGTAWTTASKSSRRRHKGAAGKRLMQAKEAENHAGAKSKGWMGSIRDVAARREQVWDPEKGWVDYSETELTSNFGEAKPIGSLHLTQKITPRKPVRMEAQDIPRDVRDTTYVEFPQEWAAERKDIIKAVRPLSFTIYDNSNMEDDSADIDEKSVFTNDASTINTSVDTLSLLQNTHAPVRRAAPKHRAAADKRKTAAVPGKTVGWKASMEAATAYMNDENRHWDYDHGWTEKNDFEDDVSELTRITLERSPGSETVNSNHARAIETTSHASPTYFLPSVAEEVAEAESSAPDDDEQAMEDEAIPEEHDVTEDSTVEEMSGGDNKDGENDSECSFSNYEQNDDQLNNHDVLIEDSDKENELSRINSEEDSEDASPKLATEEFPLTVTKQSESGNVTSHDSEKPPLPKRSLNQWLVERSFKDGLNLPDVESENAVHSPEPTLDDSSGPSQLSKSLFSTLDDVKVDEATTQEISVVRERCDDNDRGLFQTANDASDIQMDSSGSRENLIMESFETMDSSENEWLETLSTKERDEKETDETSVSSRALAWMSSMEKKTNFTNPLYSENRAVHAKTDPPQAKSDPPQSIDPPSSLSHRATKRLIESPRYSSSTLSSQTLNTSNQRSLQSGVPKKSRVEELISKLENPDKLTQSSYPTTREEEEHDVIFHSNAMGIRLKRGEDGLVRVVSVTESSPGSSIVRVGKIEPDDIVREAAGADLRSPITNSKWGEVVLSIRNASRPMKFVVVSARKTAADDDTEFERSSFKQGQSVVRSPRSDKPISSSKERPPRILFGDDVSVDSSRDDDSAAKQSLFNRIASCATTGPSNGEGNEVPMAHLAFLRTNPTIARVRNEASRRYPALCGRPDTIFEEPEDSEVAPERNSNHHPSTIHRTATPSYDGSHATISAARTPNSAGVTSVTSYTSGDNTAYLKGIASKSAVSNKPFRSRNNNSQKLGQHSTVTGEIEVGWPDGDGQASAREPDTLSTYSSRSHSSFHVQKHKRDTARQAELLAESKVVAMMEHELHHLDSAEECEI</sequence>
<reference evidence="2 3" key="1">
    <citation type="journal article" date="2020" name="G3 (Bethesda)">
        <title>Improved Reference Genome for Cyclotella cryptica CCMP332, a Model for Cell Wall Morphogenesis, Salinity Adaptation, and Lipid Production in Diatoms (Bacillariophyta).</title>
        <authorList>
            <person name="Roberts W.R."/>
            <person name="Downey K.M."/>
            <person name="Ruck E.C."/>
            <person name="Traller J.C."/>
            <person name="Alverson A.J."/>
        </authorList>
    </citation>
    <scope>NUCLEOTIDE SEQUENCE [LARGE SCALE GENOMIC DNA]</scope>
    <source>
        <strain evidence="2 3">CCMP332</strain>
    </source>
</reference>
<feature type="compositionally biased region" description="Polar residues" evidence="1">
    <location>
        <begin position="330"/>
        <end position="344"/>
    </location>
</feature>
<feature type="compositionally biased region" description="Low complexity" evidence="1">
    <location>
        <begin position="1957"/>
        <end position="1971"/>
    </location>
</feature>
<feature type="compositionally biased region" description="Acidic residues" evidence="1">
    <location>
        <begin position="2215"/>
        <end position="2224"/>
    </location>
</feature>
<feature type="region of interest" description="Disordered" evidence="1">
    <location>
        <begin position="37"/>
        <end position="232"/>
    </location>
</feature>
<feature type="compositionally biased region" description="Basic residues" evidence="1">
    <location>
        <begin position="1363"/>
        <end position="1372"/>
    </location>
</feature>
<feature type="compositionally biased region" description="Acidic residues" evidence="1">
    <location>
        <begin position="1634"/>
        <end position="1667"/>
    </location>
</feature>
<feature type="compositionally biased region" description="Low complexity" evidence="1">
    <location>
        <begin position="153"/>
        <end position="172"/>
    </location>
</feature>
<feature type="region of interest" description="Disordered" evidence="1">
    <location>
        <begin position="2103"/>
        <end position="2153"/>
    </location>
</feature>
<feature type="region of interest" description="Disordered" evidence="1">
    <location>
        <begin position="1359"/>
        <end position="1390"/>
    </location>
</feature>
<feature type="compositionally biased region" description="Low complexity" evidence="1">
    <location>
        <begin position="1930"/>
        <end position="1943"/>
    </location>
</feature>
<evidence type="ECO:0000313" key="3">
    <source>
        <dbReference type="Proteomes" id="UP001516023"/>
    </source>
</evidence>
<feature type="region of interest" description="Disordered" evidence="1">
    <location>
        <begin position="250"/>
        <end position="344"/>
    </location>
</feature>
<name>A0ABD3PI46_9STRA</name>
<feature type="region of interest" description="Disordered" evidence="1">
    <location>
        <begin position="1136"/>
        <end position="1334"/>
    </location>
</feature>
<feature type="compositionally biased region" description="Polar residues" evidence="1">
    <location>
        <begin position="939"/>
        <end position="948"/>
    </location>
</feature>
<feature type="compositionally biased region" description="Basic and acidic residues" evidence="1">
    <location>
        <begin position="752"/>
        <end position="767"/>
    </location>
</feature>
<feature type="compositionally biased region" description="Basic and acidic residues" evidence="1">
    <location>
        <begin position="1159"/>
        <end position="1170"/>
    </location>
</feature>
<feature type="compositionally biased region" description="Polar residues" evidence="1">
    <location>
        <begin position="2294"/>
        <end position="2309"/>
    </location>
</feature>
<feature type="region of interest" description="Disordered" evidence="1">
    <location>
        <begin position="577"/>
        <end position="602"/>
    </location>
</feature>
<dbReference type="Proteomes" id="UP001516023">
    <property type="component" value="Unassembled WGS sequence"/>
</dbReference>
<feature type="region of interest" description="Disordered" evidence="1">
    <location>
        <begin position="784"/>
        <end position="819"/>
    </location>
</feature>
<feature type="compositionally biased region" description="Polar residues" evidence="1">
    <location>
        <begin position="71"/>
        <end position="82"/>
    </location>
</feature>
<dbReference type="EMBL" id="JABMIG020000201">
    <property type="protein sequence ID" value="KAL3786135.1"/>
    <property type="molecule type" value="Genomic_DNA"/>
</dbReference>
<feature type="region of interest" description="Disordered" evidence="1">
    <location>
        <begin position="1633"/>
        <end position="1803"/>
    </location>
</feature>
<feature type="compositionally biased region" description="Polar residues" evidence="1">
    <location>
        <begin position="1793"/>
        <end position="1803"/>
    </location>
</feature>
<feature type="compositionally biased region" description="Basic and acidic residues" evidence="1">
    <location>
        <begin position="881"/>
        <end position="890"/>
    </location>
</feature>
<feature type="compositionally biased region" description="Polar residues" evidence="1">
    <location>
        <begin position="1228"/>
        <end position="1263"/>
    </location>
</feature>
<feature type="region of interest" description="Disordered" evidence="1">
    <location>
        <begin position="2289"/>
        <end position="2351"/>
    </location>
</feature>
<evidence type="ECO:0000256" key="1">
    <source>
        <dbReference type="SAM" id="MobiDB-lite"/>
    </source>
</evidence>
<feature type="compositionally biased region" description="Acidic residues" evidence="1">
    <location>
        <begin position="134"/>
        <end position="148"/>
    </location>
</feature>
<feature type="compositionally biased region" description="Low complexity" evidence="1">
    <location>
        <begin position="420"/>
        <end position="432"/>
    </location>
</feature>
<proteinExistence type="predicted"/>
<feature type="compositionally biased region" description="Basic and acidic residues" evidence="1">
    <location>
        <begin position="117"/>
        <end position="133"/>
    </location>
</feature>
<feature type="region of interest" description="Disordered" evidence="1">
    <location>
        <begin position="1920"/>
        <end position="2009"/>
    </location>
</feature>
<feature type="compositionally biased region" description="Basic and acidic residues" evidence="1">
    <location>
        <begin position="60"/>
        <end position="70"/>
    </location>
</feature>
<feature type="compositionally biased region" description="Basic and acidic residues" evidence="1">
    <location>
        <begin position="2122"/>
        <end position="2136"/>
    </location>
</feature>
<feature type="compositionally biased region" description="Polar residues" evidence="1">
    <location>
        <begin position="1737"/>
        <end position="1748"/>
    </location>
</feature>
<feature type="compositionally biased region" description="Polar residues" evidence="1">
    <location>
        <begin position="1309"/>
        <end position="1318"/>
    </location>
</feature>
<feature type="compositionally biased region" description="Low complexity" evidence="1">
    <location>
        <begin position="377"/>
        <end position="392"/>
    </location>
</feature>
<feature type="compositionally biased region" description="Polar residues" evidence="1">
    <location>
        <begin position="1173"/>
        <end position="1182"/>
    </location>
</feature>
<feature type="compositionally biased region" description="Polar residues" evidence="1">
    <location>
        <begin position="2232"/>
        <end position="2248"/>
    </location>
</feature>
<protein>
    <submittedName>
        <fullName evidence="2">Uncharacterized protein</fullName>
    </submittedName>
</protein>
<feature type="compositionally biased region" description="Acidic residues" evidence="1">
    <location>
        <begin position="858"/>
        <end position="877"/>
    </location>
</feature>
<feature type="region of interest" description="Disordered" evidence="1">
    <location>
        <begin position="1531"/>
        <end position="1552"/>
    </location>
</feature>
<feature type="region of interest" description="Disordered" evidence="1">
    <location>
        <begin position="683"/>
        <end position="736"/>
    </location>
</feature>